<feature type="domain" description="Radical SAM core" evidence="10">
    <location>
        <begin position="144"/>
        <end position="262"/>
    </location>
</feature>
<dbReference type="FunFam" id="3.40.50.12160:FF:000002">
    <property type="entry name" value="Ribosomal protein S12 methylthiotransferase RimO"/>
    <property type="match status" value="1"/>
</dbReference>
<dbReference type="SUPFAM" id="SSF102114">
    <property type="entry name" value="Radical SAM enzymes"/>
    <property type="match status" value="1"/>
</dbReference>
<dbReference type="PANTHER" id="PTHR43837">
    <property type="entry name" value="RIBOSOMAL PROTEIN S12 METHYLTHIOTRANSFERASE RIMO"/>
    <property type="match status" value="1"/>
</dbReference>
<dbReference type="EC" id="2.8.4.-" evidence="11"/>
<feature type="non-terminal residue" evidence="11">
    <location>
        <position position="262"/>
    </location>
</feature>
<dbReference type="InterPro" id="IPR007197">
    <property type="entry name" value="rSAM"/>
</dbReference>
<dbReference type="PROSITE" id="PS01278">
    <property type="entry name" value="MTTASE_RADICAL"/>
    <property type="match status" value="1"/>
</dbReference>
<dbReference type="EMBL" id="JACPSX010000214">
    <property type="protein sequence ID" value="MBI3015586.1"/>
    <property type="molecule type" value="Genomic_DNA"/>
</dbReference>
<gene>
    <name evidence="11" type="ORF">HYY65_11140</name>
</gene>
<dbReference type="GO" id="GO:0046872">
    <property type="term" value="F:metal ion binding"/>
    <property type="evidence" value="ECO:0007669"/>
    <property type="project" value="UniProtKB-KW"/>
</dbReference>
<dbReference type="InterPro" id="IPR005839">
    <property type="entry name" value="Methylthiotransferase"/>
</dbReference>
<dbReference type="InterPro" id="IPR013848">
    <property type="entry name" value="Methylthiotransferase_N"/>
</dbReference>
<keyword evidence="7" id="KW-0408">Iron</keyword>
<proteinExistence type="predicted"/>
<comment type="caution">
    <text evidence="11">The sequence shown here is derived from an EMBL/GenBank/DDBJ whole genome shotgun (WGS) entry which is preliminary data.</text>
</comment>
<reference evidence="11" key="1">
    <citation type="submission" date="2020-07" db="EMBL/GenBank/DDBJ databases">
        <title>Huge and variable diversity of episymbiotic CPR bacteria and DPANN archaea in groundwater ecosystems.</title>
        <authorList>
            <person name="He C.Y."/>
            <person name="Keren R."/>
            <person name="Whittaker M."/>
            <person name="Farag I.F."/>
            <person name="Doudna J."/>
            <person name="Cate J.H.D."/>
            <person name="Banfield J.F."/>
        </authorList>
    </citation>
    <scope>NUCLEOTIDE SEQUENCE</scope>
    <source>
        <strain evidence="11">NC_groundwater_717_Ag_S-0.2um_59_8</strain>
    </source>
</reference>
<keyword evidence="4 11" id="KW-0808">Transferase</keyword>
<evidence type="ECO:0000313" key="12">
    <source>
        <dbReference type="Proteomes" id="UP000741360"/>
    </source>
</evidence>
<dbReference type="PROSITE" id="PS51918">
    <property type="entry name" value="RADICAL_SAM"/>
    <property type="match status" value="1"/>
</dbReference>
<dbReference type="InterPro" id="IPR020612">
    <property type="entry name" value="Methylthiotransferase_CS"/>
</dbReference>
<organism evidence="11 12">
    <name type="scientific">Tectimicrobiota bacterium</name>
    <dbReference type="NCBI Taxonomy" id="2528274"/>
    <lineage>
        <taxon>Bacteria</taxon>
        <taxon>Pseudomonadati</taxon>
        <taxon>Nitrospinota/Tectimicrobiota group</taxon>
        <taxon>Candidatus Tectimicrobiota</taxon>
    </lineage>
</organism>
<evidence type="ECO:0000256" key="1">
    <source>
        <dbReference type="ARBA" id="ARBA00001966"/>
    </source>
</evidence>
<dbReference type="PANTHER" id="PTHR43837:SF1">
    <property type="entry name" value="RIBOSOMAL PROTEIN US12 METHYLTHIOTRANSFERASE RIMO"/>
    <property type="match status" value="1"/>
</dbReference>
<protein>
    <submittedName>
        <fullName evidence="11">MiaB/RimO family radical SAM methylthiotransferase</fullName>
        <ecNumber evidence="11">2.8.4.-</ecNumber>
    </submittedName>
</protein>
<dbReference type="Gene3D" id="3.40.50.12160">
    <property type="entry name" value="Methylthiotransferase, N-terminal domain"/>
    <property type="match status" value="1"/>
</dbReference>
<dbReference type="GO" id="GO:0051539">
    <property type="term" value="F:4 iron, 4 sulfur cluster binding"/>
    <property type="evidence" value="ECO:0007669"/>
    <property type="project" value="UniProtKB-KW"/>
</dbReference>
<evidence type="ECO:0000256" key="2">
    <source>
        <dbReference type="ARBA" id="ARBA00022485"/>
    </source>
</evidence>
<evidence type="ECO:0000256" key="3">
    <source>
        <dbReference type="ARBA" id="ARBA00022490"/>
    </source>
</evidence>
<name>A0A932GR14_UNCTE</name>
<keyword evidence="3" id="KW-0963">Cytoplasm</keyword>
<accession>A0A932GR14</accession>
<keyword evidence="2" id="KW-0004">4Fe-4S</keyword>
<dbReference type="InterPro" id="IPR005840">
    <property type="entry name" value="Ribosomal_uS12_MeSTrfase_RimO"/>
</dbReference>
<dbReference type="PROSITE" id="PS51449">
    <property type="entry name" value="MTTASE_N"/>
    <property type="match status" value="1"/>
</dbReference>
<evidence type="ECO:0000259" key="9">
    <source>
        <dbReference type="PROSITE" id="PS51449"/>
    </source>
</evidence>
<evidence type="ECO:0000256" key="6">
    <source>
        <dbReference type="ARBA" id="ARBA00022723"/>
    </source>
</evidence>
<dbReference type="Gene3D" id="3.80.30.20">
    <property type="entry name" value="tm_1862 like domain"/>
    <property type="match status" value="1"/>
</dbReference>
<evidence type="ECO:0000256" key="8">
    <source>
        <dbReference type="ARBA" id="ARBA00023014"/>
    </source>
</evidence>
<evidence type="ECO:0000313" key="11">
    <source>
        <dbReference type="EMBL" id="MBI3015586.1"/>
    </source>
</evidence>
<evidence type="ECO:0000259" key="10">
    <source>
        <dbReference type="PROSITE" id="PS51918"/>
    </source>
</evidence>
<dbReference type="SFLD" id="SFLDS00029">
    <property type="entry name" value="Radical_SAM"/>
    <property type="match status" value="1"/>
</dbReference>
<dbReference type="InterPro" id="IPR023404">
    <property type="entry name" value="rSAM_horseshoe"/>
</dbReference>
<dbReference type="GO" id="GO:0006400">
    <property type="term" value="P:tRNA modification"/>
    <property type="evidence" value="ECO:0007669"/>
    <property type="project" value="InterPro"/>
</dbReference>
<keyword evidence="6" id="KW-0479">Metal-binding</keyword>
<dbReference type="NCBIfam" id="TIGR00089">
    <property type="entry name" value="MiaB/RimO family radical SAM methylthiotransferase"/>
    <property type="match status" value="1"/>
</dbReference>
<dbReference type="InterPro" id="IPR038135">
    <property type="entry name" value="Methylthiotransferase_N_sf"/>
</dbReference>
<dbReference type="Proteomes" id="UP000741360">
    <property type="component" value="Unassembled WGS sequence"/>
</dbReference>
<keyword evidence="8" id="KW-0411">Iron-sulfur</keyword>
<sequence length="262" mass="29247">MPEKSTEKVALVSLGCPKNLVDSEIMLAKLTEVGYELTSSTEEAQVIVVNTCGFIEAAKKESIDAILQVSRLKESGACQKIVVTGCLSQRYKGELARELPEVDLFLGTNEYDRIAELVGNGNGRREVYSHHLMAYEKPLARVLATPSYTAYLKIAEGCSRPCTFCVIPQIRGRFRSRPAGVILEEARRLADQGVREINLIAQDINYYGKDARGEIGLAELLEKLNQIEGLRWIRVLYNYPLGMDDFLLDAYASLDKVCKYVD</sequence>
<dbReference type="Pfam" id="PF00919">
    <property type="entry name" value="UPF0004"/>
    <property type="match status" value="1"/>
</dbReference>
<feature type="domain" description="MTTase N-terminal" evidence="9">
    <location>
        <begin position="7"/>
        <end position="123"/>
    </location>
</feature>
<evidence type="ECO:0000256" key="4">
    <source>
        <dbReference type="ARBA" id="ARBA00022679"/>
    </source>
</evidence>
<evidence type="ECO:0000256" key="7">
    <source>
        <dbReference type="ARBA" id="ARBA00023004"/>
    </source>
</evidence>
<comment type="cofactor">
    <cofactor evidence="1">
        <name>[4Fe-4S] cluster</name>
        <dbReference type="ChEBI" id="CHEBI:49883"/>
    </cofactor>
</comment>
<dbReference type="GO" id="GO:0035599">
    <property type="term" value="F:aspartic acid methylthiotransferase activity"/>
    <property type="evidence" value="ECO:0007669"/>
    <property type="project" value="TreeGrafter"/>
</dbReference>
<dbReference type="AlphaFoldDB" id="A0A932GR14"/>
<dbReference type="InterPro" id="IPR058240">
    <property type="entry name" value="rSAM_sf"/>
</dbReference>
<dbReference type="GO" id="GO:0005829">
    <property type="term" value="C:cytosol"/>
    <property type="evidence" value="ECO:0007669"/>
    <property type="project" value="TreeGrafter"/>
</dbReference>
<evidence type="ECO:0000256" key="5">
    <source>
        <dbReference type="ARBA" id="ARBA00022691"/>
    </source>
</evidence>
<keyword evidence="5" id="KW-0949">S-adenosyl-L-methionine</keyword>
<dbReference type="Pfam" id="PF04055">
    <property type="entry name" value="Radical_SAM"/>
    <property type="match status" value="1"/>
</dbReference>